<accession>A0A2G6KJD2</accession>
<proteinExistence type="predicted"/>
<dbReference type="AlphaFoldDB" id="A0A2G6KJD2"/>
<reference evidence="1 2" key="1">
    <citation type="submission" date="2017-10" db="EMBL/GenBank/DDBJ databases">
        <title>Novel microbial diversity and functional potential in the marine mammal oral microbiome.</title>
        <authorList>
            <person name="Dudek N.K."/>
            <person name="Sun C.L."/>
            <person name="Burstein D."/>
            <person name="Kantor R.S."/>
            <person name="Aliaga Goltsman D.S."/>
            <person name="Bik E.M."/>
            <person name="Thomas B.C."/>
            <person name="Banfield J.F."/>
            <person name="Relman D.A."/>
        </authorList>
    </citation>
    <scope>NUCLEOTIDE SEQUENCE [LARGE SCALE GENOMIC DNA]</scope>
    <source>
        <strain evidence="1">DOLJORAL78_47_16</strain>
    </source>
</reference>
<comment type="caution">
    <text evidence="1">The sequence shown here is derived from an EMBL/GenBank/DDBJ whole genome shotgun (WGS) entry which is preliminary data.</text>
</comment>
<gene>
    <name evidence="1" type="ORF">CSA56_02875</name>
</gene>
<protein>
    <submittedName>
        <fullName evidence="1">Uncharacterized protein</fullName>
    </submittedName>
</protein>
<evidence type="ECO:0000313" key="2">
    <source>
        <dbReference type="Proteomes" id="UP000230821"/>
    </source>
</evidence>
<evidence type="ECO:0000313" key="1">
    <source>
        <dbReference type="EMBL" id="PIE35788.1"/>
    </source>
</evidence>
<dbReference type="Proteomes" id="UP000230821">
    <property type="component" value="Unassembled WGS sequence"/>
</dbReference>
<sequence>MSVTSESGLLTVRCIQSRFPQKCVWIVEKHPSLFKHLYHYRRYIWNNAWNDLRYRYAGTSRGIF</sequence>
<name>A0A2G6KJD2_9BACT</name>
<organism evidence="1 2">
    <name type="scientific">candidate division KSB3 bacterium</name>
    <dbReference type="NCBI Taxonomy" id="2044937"/>
    <lineage>
        <taxon>Bacteria</taxon>
        <taxon>candidate division KSB3</taxon>
    </lineage>
</organism>
<dbReference type="EMBL" id="PDSK01000033">
    <property type="protein sequence ID" value="PIE35788.1"/>
    <property type="molecule type" value="Genomic_DNA"/>
</dbReference>